<name>A0A8G0PHA7_9HYPO</name>
<dbReference type="AlphaFoldDB" id="A0A8G0PHA7"/>
<proteinExistence type="predicted"/>
<dbReference type="EMBL" id="CP075867">
    <property type="protein sequence ID" value="QYT01342.1"/>
    <property type="molecule type" value="Genomic_DNA"/>
</dbReference>
<accession>A0A8G0PHA7</accession>
<sequence length="111" mass="12267">MDVSSTTNWRQLGEICHGEKALRSLVTVCLFRPKQRPGLGSTALRLSGALNAFPLCKLEMTVQLGTLRFCRPEDTDAGGVACKKEKEHTGAVLCCTIRRGTRERGWEDEDS</sequence>
<evidence type="ECO:0000313" key="1">
    <source>
        <dbReference type="EMBL" id="QYT01342.1"/>
    </source>
</evidence>
<evidence type="ECO:0000313" key="2">
    <source>
        <dbReference type="Proteomes" id="UP000826661"/>
    </source>
</evidence>
<dbReference type="Proteomes" id="UP000826661">
    <property type="component" value="Chromosome IV"/>
</dbReference>
<keyword evidence="2" id="KW-1185">Reference proteome</keyword>
<organism evidence="1 2">
    <name type="scientific">Trichoderma simmonsii</name>
    <dbReference type="NCBI Taxonomy" id="1491479"/>
    <lineage>
        <taxon>Eukaryota</taxon>
        <taxon>Fungi</taxon>
        <taxon>Dikarya</taxon>
        <taxon>Ascomycota</taxon>
        <taxon>Pezizomycotina</taxon>
        <taxon>Sordariomycetes</taxon>
        <taxon>Hypocreomycetidae</taxon>
        <taxon>Hypocreales</taxon>
        <taxon>Hypocreaceae</taxon>
        <taxon>Trichoderma</taxon>
    </lineage>
</organism>
<gene>
    <name evidence="1" type="ORF">H0G86_008386</name>
</gene>
<reference evidence="1 2" key="1">
    <citation type="journal article" date="2021" name="BMC Genomics">
        <title>Telomere-to-telomere genome assembly of asparaginase-producing Trichoderma simmonsii.</title>
        <authorList>
            <person name="Chung D."/>
            <person name="Kwon Y.M."/>
            <person name="Yang Y."/>
        </authorList>
    </citation>
    <scope>NUCLEOTIDE SEQUENCE [LARGE SCALE GENOMIC DNA]</scope>
    <source>
        <strain evidence="1 2">GH-Sj1</strain>
    </source>
</reference>
<protein>
    <submittedName>
        <fullName evidence="1">Uncharacterized protein</fullName>
    </submittedName>
</protein>